<feature type="signal peptide" evidence="1">
    <location>
        <begin position="1"/>
        <end position="20"/>
    </location>
</feature>
<feature type="domain" description="DUF6443" evidence="2">
    <location>
        <begin position="251"/>
        <end position="393"/>
    </location>
</feature>
<name>A0A1M5E812_9FLAO</name>
<gene>
    <name evidence="3" type="ORF">SAMN05443663_10156</name>
</gene>
<sequence length="1393" mass="155179">MKNRLLYIIFLQLSAFWGYAQQIDSLQTAPVDTPAAAAVVDPGGEDPTGYQWNRDFDKDGYGDPAVYVFSQTKPNGYVDNQSDLDDNNANITNIPPQYFYRDADSDTYGNPNVSVYYSAKPTGYVTNNSDYDDTTANITNIAPQTFYKDNDNDTFGNSAGGTVFYSVKPTGYANNNLDCNDADATLNPNTKWYLDNDLDTLGDPLTFVTQCLKPAGNYVRNNTDNCPLVFGTSTDCASLAAPSQDQNYVITKTYKQASQTVYTALDANKAKVDITYFDGLGRPIQKNGNQQSNTGKDIITPIEYDIYGRQIKEYLPYKSEGYNMAFETAAVSNLTSYYGTPNSTKNGNPALEATNYPYSEKSLENSPLNRVSKQAAPGNDWRLGLGHEIKIDYLANAASDVKSFNAITTWNSTLGLYDISLGNAAANVFYDANQLTKTVTYDENTAAAPTELNGATVEFKNKLGQVILKRTYGKVGTGTTNEKHDTYYVYDQYGNLTYVIPPKADAALTATILNDLCYQYKYDYRNRLVEKKLPGKQWEFIVYDKLDRAVATGPANSPFTDLTSTGWAVTKYDAFNRAILTAWMPGTVTTADRKTWQDAQNAVTTNPSETKIAAATNTTINGVAFRYSNTVWPTSGYHVLTVNYYDDYNFPNAPTIPASVESQAVYYNTTVKPKGLATGSWVRVLESSTLYKNESSYTLYDAKARPIRAYTQNHLGGYTYTDSNLDPFSGELQYSITRHKRLSTDTELMTKDVFTYSAQDRLLTQTHQINSGTIELIASNTYDELGQLISKKVGNTTAAPTQNVNYTYNIRGWLTGINDVNALSKSGDPKDLFAFKINYNTAATAGVSALYNGNIAETYWTSNNSEAIIRGYAYAYDNLNRLRTAIFKQNGTVNNYYDETLTYDKNGNIMSLVRNGDVASIKQIDNLAYSYGSTNNLNQLTKVVDNATTYKAGGFVDSAANTVDDYSYDANGNMTKDNNKNITAITYNHLNLPTKITFATTGNIVYLYNATGQKVQKIVTVTSPASVTTTDYLGGYQYDNAALKFFPTTEGYVEPVSGSYKYVYQYKDHLGNVRVSYDKTLAIKEESNFYPFGLKQEGYNTVKTGVENKYKYNGKELQDELGLNFYDYGARNYDPALGRWMNIDPLAEQMRRFSPYNYAFNNPVYFIDLDGMAPRAGQSGIYYDWDTGQYTNKENGEISNVTDAIAYHTNSSARPPSFLIGFPTLYSKRDVEEQKMVRTAYALIEDITDDAVRYFGHGYIKHLTYKGSKLDGTRIFANDLDDFLTKSSVGEKWVEIKRNGGTFISYACMNGERGGILETASGYEEFSKVIFVGSTKLVSPSEDNSSGHFFSGRPGDKGQWNIYRGHELVGTRPWNWQPVEIDPVTLKDIAEPN</sequence>
<feature type="chain" id="PRO_5012364050" evidence="1">
    <location>
        <begin position="21"/>
        <end position="1393"/>
    </location>
</feature>
<dbReference type="InterPro" id="IPR045619">
    <property type="entry name" value="DUF6443"/>
</dbReference>
<dbReference type="InterPro" id="IPR022385">
    <property type="entry name" value="Rhs_assc_core"/>
</dbReference>
<dbReference type="PANTHER" id="PTHR32305:SF15">
    <property type="entry name" value="PROTEIN RHSA-RELATED"/>
    <property type="match status" value="1"/>
</dbReference>
<evidence type="ECO:0000313" key="3">
    <source>
        <dbReference type="EMBL" id="SHF75305.1"/>
    </source>
</evidence>
<accession>A0A1M5E812</accession>
<evidence type="ECO:0000259" key="2">
    <source>
        <dbReference type="Pfam" id="PF20041"/>
    </source>
</evidence>
<organism evidence="3 4">
    <name type="scientific">Flavobacterium defluvii</name>
    <dbReference type="NCBI Taxonomy" id="370979"/>
    <lineage>
        <taxon>Bacteria</taxon>
        <taxon>Pseudomonadati</taxon>
        <taxon>Bacteroidota</taxon>
        <taxon>Flavobacteriia</taxon>
        <taxon>Flavobacteriales</taxon>
        <taxon>Flavobacteriaceae</taxon>
        <taxon>Flavobacterium</taxon>
    </lineage>
</organism>
<dbReference type="Pfam" id="PF20041">
    <property type="entry name" value="DUF6443"/>
    <property type="match status" value="1"/>
</dbReference>
<evidence type="ECO:0000313" key="4">
    <source>
        <dbReference type="Proteomes" id="UP000184071"/>
    </source>
</evidence>
<protein>
    <submittedName>
        <fullName evidence="3">RHS repeat-associated core domain-containing protein</fullName>
    </submittedName>
</protein>
<dbReference type="PANTHER" id="PTHR32305">
    <property type="match status" value="1"/>
</dbReference>
<dbReference type="RefSeq" id="WP_244160728.1">
    <property type="nucleotide sequence ID" value="NZ_FQWC01000001.1"/>
</dbReference>
<dbReference type="NCBIfam" id="TIGR03696">
    <property type="entry name" value="Rhs_assc_core"/>
    <property type="match status" value="1"/>
</dbReference>
<dbReference type="InterPro" id="IPR050708">
    <property type="entry name" value="T6SS_VgrG/RHS"/>
</dbReference>
<reference evidence="4" key="1">
    <citation type="submission" date="2016-11" db="EMBL/GenBank/DDBJ databases">
        <authorList>
            <person name="Varghese N."/>
            <person name="Submissions S."/>
        </authorList>
    </citation>
    <scope>NUCLEOTIDE SEQUENCE [LARGE SCALE GENOMIC DNA]</scope>
    <source>
        <strain evidence="4">DSM 17963</strain>
    </source>
</reference>
<dbReference type="STRING" id="370979.SAMN05443663_10156"/>
<keyword evidence="4" id="KW-1185">Reference proteome</keyword>
<keyword evidence="1" id="KW-0732">Signal</keyword>
<dbReference type="Gene3D" id="2.180.10.10">
    <property type="entry name" value="RHS repeat-associated core"/>
    <property type="match status" value="1"/>
</dbReference>
<dbReference type="Proteomes" id="UP000184071">
    <property type="component" value="Unassembled WGS sequence"/>
</dbReference>
<evidence type="ECO:0000256" key="1">
    <source>
        <dbReference type="SAM" id="SignalP"/>
    </source>
</evidence>
<proteinExistence type="predicted"/>
<dbReference type="EMBL" id="FQWC01000001">
    <property type="protein sequence ID" value="SHF75305.1"/>
    <property type="molecule type" value="Genomic_DNA"/>
</dbReference>